<dbReference type="PANTHER" id="PTHR46532">
    <property type="entry name" value="MALE FERTILITY FACTOR KL5"/>
    <property type="match status" value="1"/>
</dbReference>
<keyword evidence="4" id="KW-1185">Reference proteome</keyword>
<dbReference type="Proteomes" id="UP000748531">
    <property type="component" value="Unassembled WGS sequence"/>
</dbReference>
<organism evidence="3 4">
    <name type="scientific">Paragonimus heterotremus</name>
    <dbReference type="NCBI Taxonomy" id="100268"/>
    <lineage>
        <taxon>Eukaryota</taxon>
        <taxon>Metazoa</taxon>
        <taxon>Spiralia</taxon>
        <taxon>Lophotrochozoa</taxon>
        <taxon>Platyhelminthes</taxon>
        <taxon>Trematoda</taxon>
        <taxon>Digenea</taxon>
        <taxon>Plagiorchiida</taxon>
        <taxon>Troglotremata</taxon>
        <taxon>Troglotrematidae</taxon>
        <taxon>Paragonimus</taxon>
    </lineage>
</organism>
<dbReference type="GO" id="GO:0051959">
    <property type="term" value="F:dynein light intermediate chain binding"/>
    <property type="evidence" value="ECO:0007669"/>
    <property type="project" value="InterPro"/>
</dbReference>
<dbReference type="PANTHER" id="PTHR46532:SF4">
    <property type="entry name" value="AAA+ ATPASE DOMAIN-CONTAINING PROTEIN"/>
    <property type="match status" value="1"/>
</dbReference>
<protein>
    <recommendedName>
        <fullName evidence="2">Dynein heavy chain AAA 5 extension domain-containing protein</fullName>
    </recommendedName>
</protein>
<evidence type="ECO:0000256" key="1">
    <source>
        <dbReference type="ARBA" id="ARBA00008887"/>
    </source>
</evidence>
<feature type="domain" description="Dynein heavy chain AAA 5 extension" evidence="2">
    <location>
        <begin position="1"/>
        <end position="56"/>
    </location>
</feature>
<sequence length="121" mass="14031">MWSIGALLEEDDRAKFEAYIRQHETIRLDLPPIDANTSDSMFDFLVSDNGDWTHWSSRVEQFVYPVDGTPEYSSLLVPNVDNVRTEFLIDVIAKQLKSVLLIGEQVSEDLIIIHIQRDFYQ</sequence>
<dbReference type="GO" id="GO:0007018">
    <property type="term" value="P:microtubule-based movement"/>
    <property type="evidence" value="ECO:0007669"/>
    <property type="project" value="InterPro"/>
</dbReference>
<dbReference type="AlphaFoldDB" id="A0A8J4SLE4"/>
<dbReference type="InterPro" id="IPR041466">
    <property type="entry name" value="Dynein_AAA5_ext"/>
</dbReference>
<comment type="caution">
    <text evidence="3">The sequence shown here is derived from an EMBL/GenBank/DDBJ whole genome shotgun (WGS) entry which is preliminary data.</text>
</comment>
<proteinExistence type="inferred from homology"/>
<dbReference type="GO" id="GO:0005858">
    <property type="term" value="C:axonemal dynein complex"/>
    <property type="evidence" value="ECO:0007669"/>
    <property type="project" value="TreeGrafter"/>
</dbReference>
<dbReference type="GO" id="GO:0045505">
    <property type="term" value="F:dynein intermediate chain binding"/>
    <property type="evidence" value="ECO:0007669"/>
    <property type="project" value="InterPro"/>
</dbReference>
<reference evidence="3" key="1">
    <citation type="submission" date="2019-05" db="EMBL/GenBank/DDBJ databases">
        <title>Annotation for the trematode Paragonimus heterotremus.</title>
        <authorList>
            <person name="Choi Y.-J."/>
        </authorList>
    </citation>
    <scope>NUCLEOTIDE SEQUENCE</scope>
    <source>
        <strain evidence="3">LC</strain>
    </source>
</reference>
<dbReference type="OrthoDB" id="5593012at2759"/>
<dbReference type="InterPro" id="IPR026983">
    <property type="entry name" value="DHC"/>
</dbReference>
<dbReference type="EMBL" id="LUCH01007703">
    <property type="protein sequence ID" value="KAF5396632.1"/>
    <property type="molecule type" value="Genomic_DNA"/>
</dbReference>
<evidence type="ECO:0000259" key="2">
    <source>
        <dbReference type="Pfam" id="PF17852"/>
    </source>
</evidence>
<evidence type="ECO:0000313" key="3">
    <source>
        <dbReference type="EMBL" id="KAF5396632.1"/>
    </source>
</evidence>
<accession>A0A8J4SLE4</accession>
<evidence type="ECO:0000313" key="4">
    <source>
        <dbReference type="Proteomes" id="UP000748531"/>
    </source>
</evidence>
<dbReference type="Gene3D" id="1.10.472.130">
    <property type="match status" value="1"/>
</dbReference>
<gene>
    <name evidence="3" type="ORF">PHET_09516</name>
</gene>
<name>A0A8J4SLE4_9TREM</name>
<dbReference type="Pfam" id="PF17852">
    <property type="entry name" value="Dynein_AAA_lid"/>
    <property type="match status" value="1"/>
</dbReference>
<comment type="similarity">
    <text evidence="1">Belongs to the dynein heavy chain family.</text>
</comment>